<feature type="transmembrane region" description="Helical" evidence="2">
    <location>
        <begin position="149"/>
        <end position="172"/>
    </location>
</feature>
<evidence type="ECO:0008006" key="6">
    <source>
        <dbReference type="Google" id="ProtNLM"/>
    </source>
</evidence>
<keyword evidence="5" id="KW-1185">Reference proteome</keyword>
<evidence type="ECO:0000256" key="3">
    <source>
        <dbReference type="SAM" id="SignalP"/>
    </source>
</evidence>
<feature type="chain" id="PRO_5020559324" description="Mid2 domain-containing protein" evidence="3">
    <location>
        <begin position="21"/>
        <end position="338"/>
    </location>
</feature>
<keyword evidence="2" id="KW-0812">Transmembrane</keyword>
<dbReference type="EMBL" id="NAJQ01000104">
    <property type="protein sequence ID" value="TKA78829.1"/>
    <property type="molecule type" value="Genomic_DNA"/>
</dbReference>
<accession>A0A4V5NHF9</accession>
<dbReference type="STRING" id="329884.A0A4V5NHF9"/>
<keyword evidence="3" id="KW-0732">Signal</keyword>
<proteinExistence type="predicted"/>
<feature type="compositionally biased region" description="Low complexity" evidence="1">
    <location>
        <begin position="237"/>
        <end position="247"/>
    </location>
</feature>
<name>A0A4V5NHF9_9PEZI</name>
<feature type="compositionally biased region" description="Basic and acidic residues" evidence="1">
    <location>
        <begin position="329"/>
        <end position="338"/>
    </location>
</feature>
<organism evidence="4 5">
    <name type="scientific">Friedmanniomyces simplex</name>
    <dbReference type="NCBI Taxonomy" id="329884"/>
    <lineage>
        <taxon>Eukaryota</taxon>
        <taxon>Fungi</taxon>
        <taxon>Dikarya</taxon>
        <taxon>Ascomycota</taxon>
        <taxon>Pezizomycotina</taxon>
        <taxon>Dothideomycetes</taxon>
        <taxon>Dothideomycetidae</taxon>
        <taxon>Mycosphaerellales</taxon>
        <taxon>Teratosphaeriaceae</taxon>
        <taxon>Friedmanniomyces</taxon>
    </lineage>
</organism>
<protein>
    <recommendedName>
        <fullName evidence="6">Mid2 domain-containing protein</fullName>
    </recommendedName>
</protein>
<reference evidence="4 5" key="1">
    <citation type="submission" date="2017-03" db="EMBL/GenBank/DDBJ databases">
        <title>Genomes of endolithic fungi from Antarctica.</title>
        <authorList>
            <person name="Coleine C."/>
            <person name="Masonjones S."/>
            <person name="Stajich J.E."/>
        </authorList>
    </citation>
    <scope>NUCLEOTIDE SEQUENCE [LARGE SCALE GENOMIC DNA]</scope>
    <source>
        <strain evidence="4 5">CCFEE 5184</strain>
    </source>
</reference>
<feature type="compositionally biased region" description="Basic and acidic residues" evidence="1">
    <location>
        <begin position="274"/>
        <end position="284"/>
    </location>
</feature>
<dbReference type="Proteomes" id="UP000309340">
    <property type="component" value="Unassembled WGS sequence"/>
</dbReference>
<feature type="compositionally biased region" description="Polar residues" evidence="1">
    <location>
        <begin position="261"/>
        <end position="273"/>
    </location>
</feature>
<dbReference type="OrthoDB" id="3892093at2759"/>
<evidence type="ECO:0000256" key="1">
    <source>
        <dbReference type="SAM" id="MobiDB-lite"/>
    </source>
</evidence>
<evidence type="ECO:0000313" key="5">
    <source>
        <dbReference type="Proteomes" id="UP000309340"/>
    </source>
</evidence>
<sequence>MRSSLLVHVCLPVWLVTSAAQEFVPLSSYSDYPLLQQCQRACLDDATSSSQYNNETTAQDHCGDLINQLKDVAANGDSKTFTEASVASVDVTGTIAGVSGPAATGDGGPGVTASTTNAPQTGTPSAGPATPSTLQDARKASGLTSGAKAGIGVGVGVGISLIIGAIAAWWFLSRRKKSRAAGRPYGLVMTSEKGRVESGSYSSPAMEPQEMHPMVPAAPFLPAVATRDLPRHEETYTYKSTPTTATSRQLPYSDDPAYVSTRHSPQPEHYSSPQERHAASRDVSRGGTPPALDTQARSATAHLRVTPPDDEPPSPVSPISPVGSRSASLRHDVEHDGL</sequence>
<gene>
    <name evidence="4" type="ORF">B0A55_02246</name>
</gene>
<keyword evidence="2" id="KW-0472">Membrane</keyword>
<comment type="caution">
    <text evidence="4">The sequence shown here is derived from an EMBL/GenBank/DDBJ whole genome shotgun (WGS) entry which is preliminary data.</text>
</comment>
<feature type="region of interest" description="Disordered" evidence="1">
    <location>
        <begin position="100"/>
        <end position="139"/>
    </location>
</feature>
<evidence type="ECO:0000256" key="2">
    <source>
        <dbReference type="SAM" id="Phobius"/>
    </source>
</evidence>
<feature type="region of interest" description="Disordered" evidence="1">
    <location>
        <begin position="235"/>
        <end position="338"/>
    </location>
</feature>
<feature type="compositionally biased region" description="Polar residues" evidence="1">
    <location>
        <begin position="112"/>
        <end position="135"/>
    </location>
</feature>
<dbReference type="AlphaFoldDB" id="A0A4V5NHF9"/>
<evidence type="ECO:0000313" key="4">
    <source>
        <dbReference type="EMBL" id="TKA78829.1"/>
    </source>
</evidence>
<feature type="signal peptide" evidence="3">
    <location>
        <begin position="1"/>
        <end position="20"/>
    </location>
</feature>
<keyword evidence="2" id="KW-1133">Transmembrane helix</keyword>